<sequence>MSQQASMPAKAATVKARFQQGDFWVWLYRDAAGDPSSWERYAVRASAGEEVLIDMQTKFNEADAFHTHHRIRLSLSENLVATESHRQWALREFAFCQEGFWRKAPHRDNVQAFEEKFDIFLMAPNLPPQVSILRQREQDISALGRTTLIQGRRHAYTGSWYVREPQRHVGVAALKHFGPVGGPDTYTFELVGVGNGVGTDDAGAMSTEAGGCSSFDRAQEDSVSYRGSCALR</sequence>
<dbReference type="EMBL" id="HBHX01006784">
    <property type="protein sequence ID" value="CAE0103079.1"/>
    <property type="molecule type" value="Transcribed_RNA"/>
</dbReference>
<protein>
    <submittedName>
        <fullName evidence="1">Uncharacterized protein</fullName>
    </submittedName>
</protein>
<proteinExistence type="predicted"/>
<organism evidence="1">
    <name type="scientific">Haptolina ericina</name>
    <dbReference type="NCBI Taxonomy" id="156174"/>
    <lineage>
        <taxon>Eukaryota</taxon>
        <taxon>Haptista</taxon>
        <taxon>Haptophyta</taxon>
        <taxon>Prymnesiophyceae</taxon>
        <taxon>Prymnesiales</taxon>
        <taxon>Prymnesiaceae</taxon>
        <taxon>Haptolina</taxon>
    </lineage>
</organism>
<reference evidence="1" key="1">
    <citation type="submission" date="2021-01" db="EMBL/GenBank/DDBJ databases">
        <authorList>
            <person name="Corre E."/>
            <person name="Pelletier E."/>
            <person name="Niang G."/>
            <person name="Scheremetjew M."/>
            <person name="Finn R."/>
            <person name="Kale V."/>
            <person name="Holt S."/>
            <person name="Cochrane G."/>
            <person name="Meng A."/>
            <person name="Brown T."/>
            <person name="Cohen L."/>
        </authorList>
    </citation>
    <scope>NUCLEOTIDE SEQUENCE</scope>
    <source>
        <strain evidence="1">CCMP281</strain>
    </source>
</reference>
<evidence type="ECO:0000313" key="1">
    <source>
        <dbReference type="EMBL" id="CAE0103079.1"/>
    </source>
</evidence>
<dbReference type="AlphaFoldDB" id="A0A7S3AGX2"/>
<accession>A0A7S3AGX2</accession>
<name>A0A7S3AGX2_9EUKA</name>
<gene>
    <name evidence="1" type="ORF">HERI1096_LOCUS3737</name>
</gene>